<gene>
    <name evidence="1" type="ORF">LEP1GSC133_4980</name>
</gene>
<organism evidence="1 2">
    <name type="scientific">Leptospira borgpetersenii serovar Pomona str. 200901868</name>
    <dbReference type="NCBI Taxonomy" id="1192866"/>
    <lineage>
        <taxon>Bacteria</taxon>
        <taxon>Pseudomonadati</taxon>
        <taxon>Spirochaetota</taxon>
        <taxon>Spirochaetia</taxon>
        <taxon>Leptospirales</taxon>
        <taxon>Leptospiraceae</taxon>
        <taxon>Leptospira</taxon>
    </lineage>
</organism>
<name>M6VXF4_LEPBO</name>
<dbReference type="Proteomes" id="UP000012159">
    <property type="component" value="Unassembled WGS sequence"/>
</dbReference>
<proteinExistence type="predicted"/>
<comment type="caution">
    <text evidence="1">The sequence shown here is derived from an EMBL/GenBank/DDBJ whole genome shotgun (WGS) entry which is preliminary data.</text>
</comment>
<accession>M6VXF4</accession>
<protein>
    <submittedName>
        <fullName evidence="1">Uncharacterized protein</fullName>
    </submittedName>
</protein>
<evidence type="ECO:0000313" key="2">
    <source>
        <dbReference type="Proteomes" id="UP000012159"/>
    </source>
</evidence>
<dbReference type="EMBL" id="AKWF02000085">
    <property type="protein sequence ID" value="EMO62182.1"/>
    <property type="molecule type" value="Genomic_DNA"/>
</dbReference>
<evidence type="ECO:0000313" key="1">
    <source>
        <dbReference type="EMBL" id="EMO62182.1"/>
    </source>
</evidence>
<sequence>MEIIRREIYMQKLNRREFLNSSVKFSFLSVRAERLRRV</sequence>
<dbReference type="AlphaFoldDB" id="M6VXF4"/>
<reference evidence="1 2" key="1">
    <citation type="submission" date="2013-01" db="EMBL/GenBank/DDBJ databases">
        <authorList>
            <person name="Harkins D.M."/>
            <person name="Durkin A.S."/>
            <person name="Brinkac L.M."/>
            <person name="Haft D.H."/>
            <person name="Selengut J.D."/>
            <person name="Sanka R."/>
            <person name="DePew J."/>
            <person name="Purushe J."/>
            <person name="Picardeau M."/>
            <person name="Werts C."/>
            <person name="Goarant C."/>
            <person name="Vinetz J.M."/>
            <person name="Sutton G.G."/>
            <person name="Nierman W.C."/>
            <person name="Fouts D.E."/>
        </authorList>
    </citation>
    <scope>NUCLEOTIDE SEQUENCE [LARGE SCALE GENOMIC DNA]</scope>
    <source>
        <strain evidence="1 2">200901868</strain>
    </source>
</reference>